<reference key="3">
    <citation type="submission" date="2010-02" db="EMBL/GenBank/DDBJ databases">
        <title>Complete genome sequence of Thermosphaera aggregans type strain (M11TL).</title>
        <authorList>
            <consortium name="US DOE Joint Genome Institute (JGI-PGF)"/>
            <person name="Spring S."/>
            <person name="Lapidus A."/>
            <person name="Munk C."/>
            <person name="Schroeder M."/>
            <person name="Glavina Del Rio T."/>
            <person name="Tice H."/>
            <person name="Copeland A."/>
            <person name="Cheng J.-F."/>
            <person name="Lucas S."/>
            <person name="Chen F."/>
            <person name="Nolan M."/>
            <person name="Bruce D."/>
            <person name="Goodwin L."/>
            <person name="Pitluck S."/>
            <person name="Ivanova N."/>
            <person name="Mavromatis K."/>
            <person name="Ovchinnikova G."/>
            <person name="Pati A."/>
            <person name="Chen A."/>
            <person name="Palaniappan K."/>
            <person name="Land M."/>
            <person name="Hauser L."/>
            <person name="Chang Y.-J."/>
            <person name="Jeffries C.C."/>
            <person name="Brettin T."/>
            <person name="Detter J.C."/>
            <person name="Tapia R."/>
            <person name="Han C."/>
            <person name="Chain P."/>
            <person name="Heimerl T."/>
            <person name="Weik F."/>
            <person name="Goker M."/>
            <person name="Rachel R."/>
            <person name="Bristow J."/>
            <person name="Eisen J.A."/>
            <person name="Markowitz V."/>
            <person name="Hugenholtz P."/>
            <person name="Kyrpides N.C."/>
            <person name="Klenk H.-P."/>
        </authorList>
    </citation>
    <scope>NUCLEOTIDE SEQUENCE</scope>
    <source>
        <strain>DSM 11486</strain>
    </source>
</reference>
<sequence length="203" mass="23110">MSQSNRGFFIVLEGIDGAGKTTLAKMLIDKFKSKGLDAIYTYEPTDSLIVKAVKGDYSPYRDAYIDALAFALDRLIHVKKLILPMLGKGVTVISDRYFYSSIAYQSAMGAPYEWVAEVNKYALRPDLAIYLDIPPEVAIDRRKGLPSRFPEFEEREFLEKVRQYYKRMVSEGLLVEVDATRKLQTVYSEVIEKIRSLLGSDII</sequence>
<evidence type="ECO:0000313" key="11">
    <source>
        <dbReference type="Proteomes" id="UP000002376"/>
    </source>
</evidence>
<accession>D5U2S2</accession>
<keyword evidence="2 8" id="KW-0808">Transferase</keyword>
<feature type="domain" description="Thymidylate kinase-like" evidence="9">
    <location>
        <begin position="12"/>
        <end position="189"/>
    </location>
</feature>
<dbReference type="InterPro" id="IPR027417">
    <property type="entry name" value="P-loop_NTPase"/>
</dbReference>
<dbReference type="GO" id="GO:0005737">
    <property type="term" value="C:cytoplasm"/>
    <property type="evidence" value="ECO:0007669"/>
    <property type="project" value="TreeGrafter"/>
</dbReference>
<protein>
    <recommendedName>
        <fullName evidence="8">Probable thymidylate kinase</fullName>
        <ecNumber evidence="8">2.7.4.9</ecNumber>
    </recommendedName>
    <alternativeName>
        <fullName evidence="8">dTMP kinase</fullName>
    </alternativeName>
</protein>
<dbReference type="AlphaFoldDB" id="D5U2S2"/>
<evidence type="ECO:0000256" key="6">
    <source>
        <dbReference type="ARBA" id="ARBA00022840"/>
    </source>
</evidence>
<evidence type="ECO:0000256" key="7">
    <source>
        <dbReference type="ARBA" id="ARBA00048743"/>
    </source>
</evidence>
<dbReference type="CDD" id="cd01672">
    <property type="entry name" value="TMPK"/>
    <property type="match status" value="1"/>
</dbReference>
<dbReference type="GO" id="GO:0006235">
    <property type="term" value="P:dTTP biosynthetic process"/>
    <property type="evidence" value="ECO:0007669"/>
    <property type="project" value="UniProtKB-UniRule"/>
</dbReference>
<dbReference type="HOGENOM" id="CLU_049131_1_3_2"/>
<evidence type="ECO:0000256" key="5">
    <source>
        <dbReference type="ARBA" id="ARBA00022777"/>
    </source>
</evidence>
<keyword evidence="3 8" id="KW-0545">Nucleotide biosynthesis</keyword>
<comment type="similarity">
    <text evidence="1 8">Belongs to the thymidylate kinase family.</text>
</comment>
<dbReference type="SUPFAM" id="SSF52540">
    <property type="entry name" value="P-loop containing nucleoside triphosphate hydrolases"/>
    <property type="match status" value="1"/>
</dbReference>
<dbReference type="STRING" id="633148.Tagg_1153"/>
<keyword evidence="11" id="KW-1185">Reference proteome</keyword>
<reference evidence="11" key="2">
    <citation type="journal article" date="2010" name="Stand. Genomic Sci.">
        <title>Complete genome sequence of Thermosphaera aggregans type strain (M11TLT).</title>
        <authorList>
            <person name="Spring S."/>
            <person name="Rachel R."/>
            <person name="Lapidus A."/>
            <person name="Davenport K."/>
            <person name="Tice H."/>
            <person name="Copeland A."/>
            <person name="Cheng J.-F."/>
            <person name="Lucas S."/>
            <person name="Chen F."/>
            <person name="Nolan M."/>
            <person name="Bruce D."/>
            <person name="Goodwin L."/>
            <person name="Pitluck S."/>
            <person name="Ivanova N."/>
            <person name="Mavromatis K."/>
            <person name="Ovchinnikova G."/>
            <person name="Pati A."/>
            <person name="Chen A."/>
            <person name="Palaniappan K."/>
            <person name="Land M."/>
            <person name="Hauser L."/>
            <person name="Chang Y.-J."/>
            <person name="Jeffries C.C."/>
            <person name="Brettin T."/>
            <person name="Detter J.C."/>
            <person name="Tapia R."/>
            <person name="Han C."/>
            <person name="Heimerl T."/>
            <person name="Weikl F."/>
            <person name="Brambilla E."/>
            <person name="Goker M."/>
            <person name="Bristow J."/>
            <person name="Eisen J.A."/>
            <person name="Markowitz V."/>
            <person name="Hugenholtz P."/>
            <person name="Kyrpides N.C."/>
            <person name="Klenk H.-P."/>
        </authorList>
    </citation>
    <scope>NUCLEOTIDE SEQUENCE [LARGE SCALE GENOMIC DNA]</scope>
    <source>
        <strain evidence="11">DSM 11486 / M11TL</strain>
    </source>
</reference>
<gene>
    <name evidence="8" type="primary">tmk</name>
    <name evidence="10" type="ordered locus">Tagg_1153</name>
</gene>
<dbReference type="GO" id="GO:0006233">
    <property type="term" value="P:dTDP biosynthetic process"/>
    <property type="evidence" value="ECO:0007669"/>
    <property type="project" value="InterPro"/>
</dbReference>
<dbReference type="NCBIfam" id="TIGR00041">
    <property type="entry name" value="DTMP_kinase"/>
    <property type="match status" value="1"/>
</dbReference>
<keyword evidence="6 8" id="KW-0067">ATP-binding</keyword>
<dbReference type="OrthoDB" id="43083at2157"/>
<proteinExistence type="inferred from homology"/>
<keyword evidence="4 8" id="KW-0547">Nucleotide-binding</keyword>
<evidence type="ECO:0000256" key="3">
    <source>
        <dbReference type="ARBA" id="ARBA00022727"/>
    </source>
</evidence>
<organism evidence="10 11">
    <name type="scientific">Thermosphaera aggregans (strain DSM 11486 / M11TL)</name>
    <dbReference type="NCBI Taxonomy" id="633148"/>
    <lineage>
        <taxon>Archaea</taxon>
        <taxon>Thermoproteota</taxon>
        <taxon>Thermoprotei</taxon>
        <taxon>Desulfurococcales</taxon>
        <taxon>Desulfurococcaceae</taxon>
        <taxon>Thermosphaera</taxon>
    </lineage>
</organism>
<dbReference type="InterPro" id="IPR039430">
    <property type="entry name" value="Thymidylate_kin-like_dom"/>
</dbReference>
<evidence type="ECO:0000259" key="9">
    <source>
        <dbReference type="Pfam" id="PF02223"/>
    </source>
</evidence>
<evidence type="ECO:0000256" key="4">
    <source>
        <dbReference type="ARBA" id="ARBA00022741"/>
    </source>
</evidence>
<dbReference type="GeneID" id="9166189"/>
<evidence type="ECO:0000256" key="1">
    <source>
        <dbReference type="ARBA" id="ARBA00009776"/>
    </source>
</evidence>
<comment type="catalytic activity">
    <reaction evidence="7 8">
        <text>dTMP + ATP = dTDP + ADP</text>
        <dbReference type="Rhea" id="RHEA:13517"/>
        <dbReference type="ChEBI" id="CHEBI:30616"/>
        <dbReference type="ChEBI" id="CHEBI:58369"/>
        <dbReference type="ChEBI" id="CHEBI:63528"/>
        <dbReference type="ChEBI" id="CHEBI:456216"/>
        <dbReference type="EC" id="2.7.4.9"/>
    </reaction>
</comment>
<dbReference type="GO" id="GO:0004798">
    <property type="term" value="F:dTMP kinase activity"/>
    <property type="evidence" value="ECO:0007669"/>
    <property type="project" value="UniProtKB-UniRule"/>
</dbReference>
<dbReference type="PANTHER" id="PTHR10344">
    <property type="entry name" value="THYMIDYLATE KINASE"/>
    <property type="match status" value="1"/>
</dbReference>
<dbReference type="GO" id="GO:0005524">
    <property type="term" value="F:ATP binding"/>
    <property type="evidence" value="ECO:0007669"/>
    <property type="project" value="UniProtKB-UniRule"/>
</dbReference>
<dbReference type="Proteomes" id="UP000002376">
    <property type="component" value="Chromosome"/>
</dbReference>
<dbReference type="InterPro" id="IPR018094">
    <property type="entry name" value="Thymidylate_kinase"/>
</dbReference>
<dbReference type="EMBL" id="CP001939">
    <property type="protein sequence ID" value="ADG91422.1"/>
    <property type="molecule type" value="Genomic_DNA"/>
</dbReference>
<dbReference type="PANTHER" id="PTHR10344:SF4">
    <property type="entry name" value="UMP-CMP KINASE 2, MITOCHONDRIAL"/>
    <property type="match status" value="1"/>
</dbReference>
<dbReference type="PROSITE" id="PS01331">
    <property type="entry name" value="THYMIDYLATE_KINASE"/>
    <property type="match status" value="1"/>
</dbReference>
<dbReference type="GO" id="GO:0006227">
    <property type="term" value="P:dUDP biosynthetic process"/>
    <property type="evidence" value="ECO:0007669"/>
    <property type="project" value="TreeGrafter"/>
</dbReference>
<evidence type="ECO:0000313" key="10">
    <source>
        <dbReference type="EMBL" id="ADG91422.1"/>
    </source>
</evidence>
<dbReference type="Pfam" id="PF02223">
    <property type="entry name" value="Thymidylate_kin"/>
    <property type="match status" value="1"/>
</dbReference>
<dbReference type="Gene3D" id="3.40.50.300">
    <property type="entry name" value="P-loop containing nucleotide triphosphate hydrolases"/>
    <property type="match status" value="1"/>
</dbReference>
<dbReference type="HAMAP" id="MF_00165">
    <property type="entry name" value="Thymidylate_kinase"/>
    <property type="match status" value="1"/>
</dbReference>
<dbReference type="eggNOG" id="arCOG01891">
    <property type="taxonomic scope" value="Archaea"/>
</dbReference>
<feature type="binding site" evidence="8">
    <location>
        <begin position="14"/>
        <end position="21"/>
    </location>
    <ligand>
        <name>ATP</name>
        <dbReference type="ChEBI" id="CHEBI:30616"/>
    </ligand>
</feature>
<dbReference type="EC" id="2.7.4.9" evidence="8"/>
<dbReference type="InterPro" id="IPR018095">
    <property type="entry name" value="Thymidylate_kin_CS"/>
</dbReference>
<dbReference type="RefSeq" id="WP_013130015.1">
    <property type="nucleotide sequence ID" value="NC_014160.1"/>
</dbReference>
<evidence type="ECO:0000256" key="2">
    <source>
        <dbReference type="ARBA" id="ARBA00022679"/>
    </source>
</evidence>
<keyword evidence="5 8" id="KW-0418">Kinase</keyword>
<reference evidence="10 11" key="1">
    <citation type="journal article" date="2010" name="Stand. Genomic Sci.">
        <title>Complete genome sequence of Thermosphaera aggregans type strain (M11TL).</title>
        <authorList>
            <person name="Spring S."/>
            <person name="Rachel R."/>
            <person name="Lapidus A."/>
            <person name="Davenport K."/>
            <person name="Tice H."/>
            <person name="Copeland A."/>
            <person name="Cheng J.F."/>
            <person name="Lucas S."/>
            <person name="Chen F."/>
            <person name="Nolan M."/>
            <person name="Bruce D."/>
            <person name="Goodwin L."/>
            <person name="Pitluck S."/>
            <person name="Ivanova N."/>
            <person name="Mavromatis K."/>
            <person name="Ovchinnikova G."/>
            <person name="Pati A."/>
            <person name="Chen A."/>
            <person name="Palaniappan K."/>
            <person name="Land M."/>
            <person name="Hauser L."/>
            <person name="Chang Y.J."/>
            <person name="Jeffries C.C."/>
            <person name="Brettin T."/>
            <person name="Detter J.C."/>
            <person name="Tapia R."/>
            <person name="Han C."/>
            <person name="Heimerl T."/>
            <person name="Weikl F."/>
            <person name="Brambilla E."/>
            <person name="Goker M."/>
            <person name="Bristow J."/>
            <person name="Eisen J.A."/>
            <person name="Markowitz V."/>
            <person name="Hugenholtz P."/>
            <person name="Kyrpides N.C."/>
            <person name="Klenk H.P."/>
        </authorList>
    </citation>
    <scope>NUCLEOTIDE SEQUENCE [LARGE SCALE GENOMIC DNA]</scope>
    <source>
        <strain evidence="11">DSM 11486 / M11TL</strain>
    </source>
</reference>
<dbReference type="KEGG" id="tag:Tagg_1153"/>
<name>D5U2S2_THEAM</name>
<evidence type="ECO:0000256" key="8">
    <source>
        <dbReference type="HAMAP-Rule" id="MF_00165"/>
    </source>
</evidence>